<name>A0A1H3MLD3_9BACI</name>
<protein>
    <submittedName>
        <fullName evidence="7">Sporulation integral membrane protein YtvI</fullName>
    </submittedName>
</protein>
<dbReference type="AlphaFoldDB" id="A0A1H3MLD3"/>
<dbReference type="GO" id="GO:0016020">
    <property type="term" value="C:membrane"/>
    <property type="evidence" value="ECO:0007669"/>
    <property type="project" value="UniProtKB-SubCell"/>
</dbReference>
<keyword evidence="4 6" id="KW-1133">Transmembrane helix</keyword>
<evidence type="ECO:0000256" key="5">
    <source>
        <dbReference type="ARBA" id="ARBA00023136"/>
    </source>
</evidence>
<feature type="transmembrane region" description="Helical" evidence="6">
    <location>
        <begin position="191"/>
        <end position="218"/>
    </location>
</feature>
<dbReference type="PANTHER" id="PTHR21716:SF68">
    <property type="entry name" value="TRANSPORT PROTEIN YTVI-RELATED"/>
    <property type="match status" value="1"/>
</dbReference>
<comment type="subcellular location">
    <subcellularLocation>
        <location evidence="1">Membrane</location>
        <topology evidence="1">Multi-pass membrane protein</topology>
    </subcellularLocation>
</comment>
<feature type="transmembrane region" description="Helical" evidence="6">
    <location>
        <begin position="6"/>
        <end position="31"/>
    </location>
</feature>
<dbReference type="STRING" id="1503961.SAMN05421736_103262"/>
<keyword evidence="3 6" id="KW-0812">Transmembrane</keyword>
<comment type="similarity">
    <text evidence="2">Belongs to the autoinducer-2 exporter (AI-2E) (TC 2.A.86) family.</text>
</comment>
<keyword evidence="8" id="KW-1185">Reference proteome</keyword>
<dbReference type="InterPro" id="IPR014227">
    <property type="entry name" value="YtvI-like"/>
</dbReference>
<sequence>MVALLFYFVLPVSVPIIAALLTALFLSPGVTALVKRLKTSRNIAVFVVFITFILLIAIAVYFLLTRAMTQLNQFVGNLPGTINELNIVWINFLDSLEGRFGEYSPEVVSEIDKAVTGSLTELRTSLQNLDIIGYVTAILVKIPSYLVSFLVYLISLYLFLLELPRLKAKMFGYMTDRTAEKVRFMSSRLSYVIFGFFKAQFLVSIIIFLVTLIGLFFIAPDVAVIMSLIIWIIDFIPIIGSIVILAPWGLFHLLAGNTALGIQLFVLAAILLTIRRTVEPKVMGHHIGLSPLATLISLYIGLKLFGAVGFILGPLVVILFTSAKEAGIIKFNVKM</sequence>
<evidence type="ECO:0000256" key="3">
    <source>
        <dbReference type="ARBA" id="ARBA00022692"/>
    </source>
</evidence>
<dbReference type="NCBIfam" id="TIGR02872">
    <property type="entry name" value="spore_ytvI"/>
    <property type="match status" value="1"/>
</dbReference>
<dbReference type="InterPro" id="IPR002549">
    <property type="entry name" value="AI-2E-like"/>
</dbReference>
<evidence type="ECO:0000256" key="4">
    <source>
        <dbReference type="ARBA" id="ARBA00022989"/>
    </source>
</evidence>
<dbReference type="Proteomes" id="UP000198935">
    <property type="component" value="Unassembled WGS sequence"/>
</dbReference>
<evidence type="ECO:0000256" key="1">
    <source>
        <dbReference type="ARBA" id="ARBA00004141"/>
    </source>
</evidence>
<proteinExistence type="inferred from homology"/>
<feature type="transmembrane region" description="Helical" evidence="6">
    <location>
        <begin position="294"/>
        <end position="320"/>
    </location>
</feature>
<evidence type="ECO:0000313" key="8">
    <source>
        <dbReference type="Proteomes" id="UP000198935"/>
    </source>
</evidence>
<evidence type="ECO:0000313" key="7">
    <source>
        <dbReference type="EMBL" id="SDY77194.1"/>
    </source>
</evidence>
<feature type="transmembrane region" description="Helical" evidence="6">
    <location>
        <begin position="224"/>
        <end position="246"/>
    </location>
</feature>
<feature type="transmembrane region" description="Helical" evidence="6">
    <location>
        <begin position="253"/>
        <end position="274"/>
    </location>
</feature>
<accession>A0A1H3MLD3</accession>
<dbReference type="GO" id="GO:0055085">
    <property type="term" value="P:transmembrane transport"/>
    <property type="evidence" value="ECO:0007669"/>
    <property type="project" value="TreeGrafter"/>
</dbReference>
<dbReference type="PANTHER" id="PTHR21716">
    <property type="entry name" value="TRANSMEMBRANE PROTEIN"/>
    <property type="match status" value="1"/>
</dbReference>
<feature type="transmembrane region" description="Helical" evidence="6">
    <location>
        <begin position="131"/>
        <end position="160"/>
    </location>
</feature>
<keyword evidence="5 6" id="KW-0472">Membrane</keyword>
<gene>
    <name evidence="7" type="ORF">SAMN05421736_103262</name>
</gene>
<dbReference type="EMBL" id="FNPI01000003">
    <property type="protein sequence ID" value="SDY77194.1"/>
    <property type="molecule type" value="Genomic_DNA"/>
</dbReference>
<evidence type="ECO:0000256" key="2">
    <source>
        <dbReference type="ARBA" id="ARBA00009773"/>
    </source>
</evidence>
<evidence type="ECO:0000256" key="6">
    <source>
        <dbReference type="SAM" id="Phobius"/>
    </source>
</evidence>
<feature type="transmembrane region" description="Helical" evidence="6">
    <location>
        <begin position="43"/>
        <end position="64"/>
    </location>
</feature>
<organism evidence="7 8">
    <name type="scientific">Evansella caseinilytica</name>
    <dbReference type="NCBI Taxonomy" id="1503961"/>
    <lineage>
        <taxon>Bacteria</taxon>
        <taxon>Bacillati</taxon>
        <taxon>Bacillota</taxon>
        <taxon>Bacilli</taxon>
        <taxon>Bacillales</taxon>
        <taxon>Bacillaceae</taxon>
        <taxon>Evansella</taxon>
    </lineage>
</organism>
<reference evidence="8" key="1">
    <citation type="submission" date="2016-10" db="EMBL/GenBank/DDBJ databases">
        <authorList>
            <person name="Varghese N."/>
            <person name="Submissions S."/>
        </authorList>
    </citation>
    <scope>NUCLEOTIDE SEQUENCE [LARGE SCALE GENOMIC DNA]</scope>
    <source>
        <strain evidence="8">SP</strain>
    </source>
</reference>
<dbReference type="Pfam" id="PF01594">
    <property type="entry name" value="AI-2E_transport"/>
    <property type="match status" value="1"/>
</dbReference>